<dbReference type="EMBL" id="JAVXUO010002094">
    <property type="protein sequence ID" value="KAK2976264.1"/>
    <property type="molecule type" value="Genomic_DNA"/>
</dbReference>
<dbReference type="Pfam" id="PF02519">
    <property type="entry name" value="Auxin_inducible"/>
    <property type="match status" value="1"/>
</dbReference>
<organism evidence="2 3">
    <name type="scientific">Escallonia rubra</name>
    <dbReference type="NCBI Taxonomy" id="112253"/>
    <lineage>
        <taxon>Eukaryota</taxon>
        <taxon>Viridiplantae</taxon>
        <taxon>Streptophyta</taxon>
        <taxon>Embryophyta</taxon>
        <taxon>Tracheophyta</taxon>
        <taxon>Spermatophyta</taxon>
        <taxon>Magnoliopsida</taxon>
        <taxon>eudicotyledons</taxon>
        <taxon>Gunneridae</taxon>
        <taxon>Pentapetalae</taxon>
        <taxon>asterids</taxon>
        <taxon>campanulids</taxon>
        <taxon>Escalloniales</taxon>
        <taxon>Escalloniaceae</taxon>
        <taxon>Escallonia</taxon>
    </lineage>
</organism>
<comment type="caution">
    <text evidence="2">The sequence shown here is derived from an EMBL/GenBank/DDBJ whole genome shotgun (WGS) entry which is preliminary data.</text>
</comment>
<comment type="similarity">
    <text evidence="1">Belongs to the ARG7 family.</text>
</comment>
<dbReference type="PANTHER" id="PTHR31175">
    <property type="entry name" value="AUXIN-RESPONSIVE FAMILY PROTEIN"/>
    <property type="match status" value="1"/>
</dbReference>
<dbReference type="PANTHER" id="PTHR31175:SF65">
    <property type="entry name" value="AUXIN-RESPONSIVE PROTEIN SAUR66-LIKE"/>
    <property type="match status" value="1"/>
</dbReference>
<reference evidence="2" key="1">
    <citation type="submission" date="2022-12" db="EMBL/GenBank/DDBJ databases">
        <title>Draft genome assemblies for two species of Escallonia (Escalloniales).</title>
        <authorList>
            <person name="Chanderbali A."/>
            <person name="Dervinis C."/>
            <person name="Anghel I."/>
            <person name="Soltis D."/>
            <person name="Soltis P."/>
            <person name="Zapata F."/>
        </authorList>
    </citation>
    <scope>NUCLEOTIDE SEQUENCE</scope>
    <source>
        <strain evidence="2">UCBG92.1500</strain>
        <tissue evidence="2">Leaf</tissue>
    </source>
</reference>
<proteinExistence type="inferred from homology"/>
<sequence length="168" mass="18832">MISLKKLIKMARKWQKLADIGQKRVTLRRTTRSRDAARCNTSSTVNKGHFVVYTADETRFVIPLDYLKNAVFIELLILAEEMYGLPMGGPITLPCDATFMEYAISFIKRHPAEAMEKALLMSITSDRCVSSSYNQLATKTADPPPRDGKGSGAGCEELKFYDDGMYGY</sequence>
<dbReference type="Proteomes" id="UP001187471">
    <property type="component" value="Unassembled WGS sequence"/>
</dbReference>
<keyword evidence="3" id="KW-1185">Reference proteome</keyword>
<name>A0AA88QS80_9ASTE</name>
<evidence type="ECO:0008006" key="4">
    <source>
        <dbReference type="Google" id="ProtNLM"/>
    </source>
</evidence>
<evidence type="ECO:0000313" key="3">
    <source>
        <dbReference type="Proteomes" id="UP001187471"/>
    </source>
</evidence>
<dbReference type="GO" id="GO:0009733">
    <property type="term" value="P:response to auxin"/>
    <property type="evidence" value="ECO:0007669"/>
    <property type="project" value="InterPro"/>
</dbReference>
<gene>
    <name evidence="2" type="ORF">RJ640_026893</name>
</gene>
<dbReference type="InterPro" id="IPR003676">
    <property type="entry name" value="SAUR_fam"/>
</dbReference>
<evidence type="ECO:0000313" key="2">
    <source>
        <dbReference type="EMBL" id="KAK2976264.1"/>
    </source>
</evidence>
<accession>A0AA88QS80</accession>
<protein>
    <recommendedName>
        <fullName evidence="4">Small auxin up regulated protein</fullName>
    </recommendedName>
</protein>
<dbReference type="AlphaFoldDB" id="A0AA88QS80"/>
<evidence type="ECO:0000256" key="1">
    <source>
        <dbReference type="ARBA" id="ARBA00006974"/>
    </source>
</evidence>